<dbReference type="EC" id="1.18.1.6" evidence="8"/>
<dbReference type="PIRSF" id="PIRSF000362">
    <property type="entry name" value="FNR"/>
    <property type="match status" value="1"/>
</dbReference>
<evidence type="ECO:0000256" key="2">
    <source>
        <dbReference type="ARBA" id="ARBA00008312"/>
    </source>
</evidence>
<reference evidence="11 12" key="1">
    <citation type="submission" date="2015-03" db="EMBL/GenBank/DDBJ databases">
        <title>Genomics and transcriptomics of the oil-accumulating basidiomycete yeast T. oleaginosus allow insights into substrate utilization and the diverse evolutionary trajectories of mating systems in fungi.</title>
        <authorList>
            <consortium name="DOE Joint Genome Institute"/>
            <person name="Kourist R."/>
            <person name="Kracht O."/>
            <person name="Bracharz F."/>
            <person name="Lipzen A."/>
            <person name="Nolan M."/>
            <person name="Ohm R."/>
            <person name="Grigoriev I."/>
            <person name="Sun S."/>
            <person name="Heitman J."/>
            <person name="Bruck T."/>
            <person name="Nowrousian M."/>
        </authorList>
    </citation>
    <scope>NUCLEOTIDE SEQUENCE [LARGE SCALE GENOMIC DNA]</scope>
    <source>
        <strain evidence="11 12">IBC0246</strain>
    </source>
</reference>
<evidence type="ECO:0000256" key="6">
    <source>
        <dbReference type="ARBA" id="ARBA00023002"/>
    </source>
</evidence>
<gene>
    <name evidence="11" type="ORF">CC85DRAFT_282002</name>
</gene>
<dbReference type="RefSeq" id="XP_018282342.1">
    <property type="nucleotide sequence ID" value="XM_018421817.1"/>
</dbReference>
<dbReference type="PANTHER" id="PTHR48467">
    <property type="entry name" value="GLUTAMATE SYNTHASE 1 [NADH], CHLOROPLASTIC-LIKE"/>
    <property type="match status" value="1"/>
</dbReference>
<feature type="binding site" evidence="9">
    <location>
        <position position="71"/>
    </location>
    <ligand>
        <name>FAD</name>
        <dbReference type="ChEBI" id="CHEBI:57692"/>
    </ligand>
</feature>
<keyword evidence="4 8" id="KW-0274">FAD</keyword>
<dbReference type="EMBL" id="KQ087179">
    <property type="protein sequence ID" value="KLT45851.1"/>
    <property type="molecule type" value="Genomic_DNA"/>
</dbReference>
<evidence type="ECO:0000256" key="3">
    <source>
        <dbReference type="ARBA" id="ARBA00022630"/>
    </source>
</evidence>
<dbReference type="SUPFAM" id="SSF51971">
    <property type="entry name" value="Nucleotide-binding domain"/>
    <property type="match status" value="1"/>
</dbReference>
<organism evidence="11 12">
    <name type="scientific">Cutaneotrichosporon oleaginosum</name>
    <dbReference type="NCBI Taxonomy" id="879819"/>
    <lineage>
        <taxon>Eukaryota</taxon>
        <taxon>Fungi</taxon>
        <taxon>Dikarya</taxon>
        <taxon>Basidiomycota</taxon>
        <taxon>Agaricomycotina</taxon>
        <taxon>Tremellomycetes</taxon>
        <taxon>Trichosporonales</taxon>
        <taxon>Trichosporonaceae</taxon>
        <taxon>Cutaneotrichosporon</taxon>
    </lineage>
</organism>
<dbReference type="Proteomes" id="UP000053611">
    <property type="component" value="Unassembled WGS sequence"/>
</dbReference>
<feature type="binding site" evidence="9">
    <location>
        <position position="411"/>
    </location>
    <ligand>
        <name>FAD</name>
        <dbReference type="ChEBI" id="CHEBI:57692"/>
    </ligand>
</feature>
<dbReference type="GO" id="GO:0016491">
    <property type="term" value="F:oxidoreductase activity"/>
    <property type="evidence" value="ECO:0007669"/>
    <property type="project" value="UniProtKB-KW"/>
</dbReference>
<comment type="similarity">
    <text evidence="2 8">Belongs to the ferredoxin--NADP reductase type 1 family.</text>
</comment>
<keyword evidence="12" id="KW-1185">Reference proteome</keyword>
<comment type="catalytic activity">
    <reaction evidence="7 8">
        <text>2 reduced [adrenodoxin] + NADP(+) + H(+) = 2 oxidized [adrenodoxin] + NADPH</text>
        <dbReference type="Rhea" id="RHEA:42312"/>
        <dbReference type="Rhea" id="RHEA-COMP:9998"/>
        <dbReference type="Rhea" id="RHEA-COMP:9999"/>
        <dbReference type="ChEBI" id="CHEBI:15378"/>
        <dbReference type="ChEBI" id="CHEBI:33737"/>
        <dbReference type="ChEBI" id="CHEBI:33738"/>
        <dbReference type="ChEBI" id="CHEBI:57783"/>
        <dbReference type="ChEBI" id="CHEBI:58349"/>
        <dbReference type="EC" id="1.18.1.6"/>
    </reaction>
</comment>
<sequence length="511" mass="54947">MLRLRRSLRLSRTLRAYSTAPSAPLKVAVIGAGPSGFYAASRILQLLPASSDPGSRVQVDMYERLPTPYGLVRYGVAPDHPEVKNCQHKFDELASDARFNFFGNVSVGTPPPSESRDRLSSYSYPHALHLPLSDVAAHYNALIFSYGASLSNPLASVSGSSSSDTPLANVYPALAFVGWYNGHPAFADLNPDLSAIRDVDVVGQGNVALDVARILLSPLSALEKSDLPQNVLDTLAKSTVERVRAVGRRGPAQVAFTTKELREMVKLGVNFPGVDAGLMAQAKAMAQGDRARTRMLGLMEKPVVGGSKTFELAFLRSPTAFLPDAAGRVAGVEWAINELVEGERGVVARATDAREMSVAQMVVESVGYRSEPIDGASTIAPFDTARGRLRNDAGRVLDDTGHVNGAYAAGWVARGPVGVIATTMQDAYLLVDRLLEDYGEGWADRPADSPIPVTPQAGVPDAIERGLKDGTVVDIPRWLKIDAAERERGKKTGREEREKFRTVAEMLEVLG</sequence>
<dbReference type="GO" id="GO:0005739">
    <property type="term" value="C:mitochondrion"/>
    <property type="evidence" value="ECO:0007669"/>
    <property type="project" value="UniProtKB-SubCell"/>
</dbReference>
<dbReference type="Gene3D" id="3.40.50.720">
    <property type="entry name" value="NAD(P)-binding Rossmann-like Domain"/>
    <property type="match status" value="1"/>
</dbReference>
<dbReference type="PRINTS" id="PR00368">
    <property type="entry name" value="FADPNR"/>
</dbReference>
<keyword evidence="8" id="KW-0496">Mitochondrion</keyword>
<accession>A0A0J0XXR7</accession>
<evidence type="ECO:0000256" key="4">
    <source>
        <dbReference type="ARBA" id="ARBA00022827"/>
    </source>
</evidence>
<evidence type="ECO:0000313" key="12">
    <source>
        <dbReference type="Proteomes" id="UP000053611"/>
    </source>
</evidence>
<comment type="subcellular location">
    <subcellularLocation>
        <location evidence="8">Mitochondrion</location>
    </subcellularLocation>
</comment>
<dbReference type="AlphaFoldDB" id="A0A0J0XXR7"/>
<evidence type="ECO:0000256" key="1">
    <source>
        <dbReference type="ARBA" id="ARBA00001974"/>
    </source>
</evidence>
<feature type="binding site" evidence="9">
    <location>
        <begin position="418"/>
        <end position="420"/>
    </location>
    <ligand>
        <name>FAD</name>
        <dbReference type="ChEBI" id="CHEBI:57692"/>
    </ligand>
</feature>
<keyword evidence="5 8" id="KW-0521">NADP</keyword>
<dbReference type="Gene3D" id="3.50.50.60">
    <property type="entry name" value="FAD/NAD(P)-binding domain"/>
    <property type="match status" value="1"/>
</dbReference>
<dbReference type="InterPro" id="IPR036188">
    <property type="entry name" value="FAD/NAD-bd_sf"/>
</dbReference>
<evidence type="ECO:0000256" key="10">
    <source>
        <dbReference type="PIRSR" id="PIRSR000362-2"/>
    </source>
</evidence>
<feature type="binding site" evidence="9">
    <location>
        <position position="35"/>
    </location>
    <ligand>
        <name>FAD</name>
        <dbReference type="ChEBI" id="CHEBI:57692"/>
    </ligand>
</feature>
<feature type="binding site" evidence="10">
    <location>
        <begin position="248"/>
        <end position="249"/>
    </location>
    <ligand>
        <name>NADP(+)</name>
        <dbReference type="ChEBI" id="CHEBI:58349"/>
    </ligand>
</feature>
<dbReference type="InterPro" id="IPR021163">
    <property type="entry name" value="Ferredox_Rdtase_adrenod"/>
</dbReference>
<feature type="binding site" evidence="9">
    <location>
        <position position="107"/>
    </location>
    <ligand>
        <name>FAD</name>
        <dbReference type="ChEBI" id="CHEBI:57692"/>
    </ligand>
</feature>
<keyword evidence="6 8" id="KW-0560">Oxidoreductase</keyword>
<evidence type="ECO:0000313" key="11">
    <source>
        <dbReference type="EMBL" id="KLT45851.1"/>
    </source>
</evidence>
<feature type="binding site" evidence="10">
    <location>
        <position position="260"/>
    </location>
    <ligand>
        <name>NADP(+)</name>
        <dbReference type="ChEBI" id="CHEBI:58349"/>
    </ligand>
</feature>
<keyword evidence="3 8" id="KW-0285">Flavoprotein</keyword>
<proteinExistence type="inferred from homology"/>
<dbReference type="PANTHER" id="PTHR48467:SF1">
    <property type="entry name" value="GLUTAMATE SYNTHASE 1 [NADH], CHLOROPLASTIC-LIKE"/>
    <property type="match status" value="1"/>
</dbReference>
<feature type="binding site" evidence="10">
    <location>
        <position position="418"/>
    </location>
    <ligand>
        <name>NADP(+)</name>
        <dbReference type="ChEBI" id="CHEBI:58349"/>
    </ligand>
</feature>
<dbReference type="GeneID" id="28982420"/>
<dbReference type="InterPro" id="IPR055275">
    <property type="entry name" value="Ferredox_Rdtase"/>
</dbReference>
<comment type="cofactor">
    <cofactor evidence="1 8 9">
        <name>FAD</name>
        <dbReference type="ChEBI" id="CHEBI:57692"/>
    </cofactor>
</comment>
<evidence type="ECO:0000256" key="9">
    <source>
        <dbReference type="PIRSR" id="PIRSR000362-1"/>
    </source>
</evidence>
<name>A0A0J0XXR7_9TREE</name>
<dbReference type="OrthoDB" id="333024at2759"/>
<dbReference type="STRING" id="879819.A0A0J0XXR7"/>
<evidence type="ECO:0000256" key="5">
    <source>
        <dbReference type="ARBA" id="ARBA00022857"/>
    </source>
</evidence>
<evidence type="ECO:0000256" key="8">
    <source>
        <dbReference type="PIRNR" id="PIRNR000362"/>
    </source>
</evidence>
<feature type="binding site" evidence="10">
    <location>
        <begin position="204"/>
        <end position="207"/>
    </location>
    <ligand>
        <name>NADP(+)</name>
        <dbReference type="ChEBI" id="CHEBI:58349"/>
    </ligand>
</feature>
<evidence type="ECO:0000256" key="7">
    <source>
        <dbReference type="ARBA" id="ARBA00048933"/>
    </source>
</evidence>
<protein>
    <recommendedName>
        <fullName evidence="8">NADPH:adrenodoxin oxidoreductase, mitochondrial</fullName>
        <ecNumber evidence="8">1.18.1.6</ecNumber>
    </recommendedName>
</protein>
<feature type="binding site" evidence="9">
    <location>
        <position position="63"/>
    </location>
    <ligand>
        <name>FAD</name>
        <dbReference type="ChEBI" id="CHEBI:57692"/>
    </ligand>
</feature>